<evidence type="ECO:0000256" key="1">
    <source>
        <dbReference type="PROSITE-ProRule" id="PRU00023"/>
    </source>
</evidence>
<keyword evidence="3" id="KW-1185">Reference proteome</keyword>
<dbReference type="InterPro" id="IPR036770">
    <property type="entry name" value="Ankyrin_rpt-contain_sf"/>
</dbReference>
<name>A0A4P9ZRS3_9FUNG</name>
<dbReference type="SUPFAM" id="SSF48403">
    <property type="entry name" value="Ankyrin repeat"/>
    <property type="match status" value="1"/>
</dbReference>
<protein>
    <submittedName>
        <fullName evidence="2">Uncharacterized protein</fullName>
    </submittedName>
</protein>
<evidence type="ECO:0000313" key="2">
    <source>
        <dbReference type="EMBL" id="RKP36163.1"/>
    </source>
</evidence>
<feature type="non-terminal residue" evidence="2">
    <location>
        <position position="1"/>
    </location>
</feature>
<proteinExistence type="predicted"/>
<organism evidence="2 3">
    <name type="scientific">Dimargaris cristalligena</name>
    <dbReference type="NCBI Taxonomy" id="215637"/>
    <lineage>
        <taxon>Eukaryota</taxon>
        <taxon>Fungi</taxon>
        <taxon>Fungi incertae sedis</taxon>
        <taxon>Zoopagomycota</taxon>
        <taxon>Kickxellomycotina</taxon>
        <taxon>Dimargaritomycetes</taxon>
        <taxon>Dimargaritales</taxon>
        <taxon>Dimargaritaceae</taxon>
        <taxon>Dimargaris</taxon>
    </lineage>
</organism>
<accession>A0A4P9ZRS3</accession>
<dbReference type="STRING" id="215637.A0A4P9ZRS3"/>
<dbReference type="InterPro" id="IPR002110">
    <property type="entry name" value="Ankyrin_rpt"/>
</dbReference>
<dbReference type="PROSITE" id="PS50297">
    <property type="entry name" value="ANK_REP_REGION"/>
    <property type="match status" value="1"/>
</dbReference>
<evidence type="ECO:0000313" key="3">
    <source>
        <dbReference type="Proteomes" id="UP000268162"/>
    </source>
</evidence>
<sequence length="129" mass="14038">ERVRVLLTADRRLTTVKVRGDYQYDQTVELQAFKCLGAYLGALTGLQVAILNGQTGIALDIIDVTFDQDLDIPFGNMNSTLHLAVLLGDTDVTRALLERGANRSLKNGKGFTAVDLAFHSDISDLLSSL</sequence>
<dbReference type="Proteomes" id="UP000268162">
    <property type="component" value="Unassembled WGS sequence"/>
</dbReference>
<dbReference type="PROSITE" id="PS50088">
    <property type="entry name" value="ANK_REPEAT"/>
    <property type="match status" value="1"/>
</dbReference>
<gene>
    <name evidence="2" type="ORF">BJ085DRAFT_16153</name>
</gene>
<reference evidence="3" key="1">
    <citation type="journal article" date="2018" name="Nat. Microbiol.">
        <title>Leveraging single-cell genomics to expand the fungal tree of life.</title>
        <authorList>
            <person name="Ahrendt S.R."/>
            <person name="Quandt C.A."/>
            <person name="Ciobanu D."/>
            <person name="Clum A."/>
            <person name="Salamov A."/>
            <person name="Andreopoulos B."/>
            <person name="Cheng J.F."/>
            <person name="Woyke T."/>
            <person name="Pelin A."/>
            <person name="Henrissat B."/>
            <person name="Reynolds N.K."/>
            <person name="Benny G.L."/>
            <person name="Smith M.E."/>
            <person name="James T.Y."/>
            <person name="Grigoriev I.V."/>
        </authorList>
    </citation>
    <scope>NUCLEOTIDE SEQUENCE [LARGE SCALE GENOMIC DNA]</scope>
    <source>
        <strain evidence="3">RSA 468</strain>
    </source>
</reference>
<feature type="repeat" description="ANK" evidence="1">
    <location>
        <begin position="76"/>
        <end position="108"/>
    </location>
</feature>
<dbReference type="EMBL" id="ML002707">
    <property type="protein sequence ID" value="RKP36163.1"/>
    <property type="molecule type" value="Genomic_DNA"/>
</dbReference>
<dbReference type="Gene3D" id="1.25.40.20">
    <property type="entry name" value="Ankyrin repeat-containing domain"/>
    <property type="match status" value="1"/>
</dbReference>
<dbReference type="Pfam" id="PF00023">
    <property type="entry name" value="Ank"/>
    <property type="match status" value="1"/>
</dbReference>
<dbReference type="AlphaFoldDB" id="A0A4P9ZRS3"/>
<keyword evidence="1" id="KW-0040">ANK repeat</keyword>